<dbReference type="PROSITE" id="PS50888">
    <property type="entry name" value="BHLH"/>
    <property type="match status" value="1"/>
</dbReference>
<dbReference type="EMBL" id="JN785956">
    <property type="protein sequence ID" value="AFB74470.1"/>
    <property type="molecule type" value="mRNA"/>
</dbReference>
<dbReference type="InterPro" id="IPR036638">
    <property type="entry name" value="HLH_DNA-bd_sf"/>
</dbReference>
<dbReference type="GO" id="GO:0005634">
    <property type="term" value="C:nucleus"/>
    <property type="evidence" value="ECO:0007669"/>
    <property type="project" value="TreeGrafter"/>
</dbReference>
<dbReference type="CDD" id="cd11430">
    <property type="entry name" value="bHLH_TS_ATOH1_like"/>
    <property type="match status" value="1"/>
</dbReference>
<dbReference type="Pfam" id="PF00010">
    <property type="entry name" value="HLH"/>
    <property type="match status" value="1"/>
</dbReference>
<dbReference type="InterPro" id="IPR050359">
    <property type="entry name" value="bHLH_transcription_factors"/>
</dbReference>
<dbReference type="GO" id="GO:0061564">
    <property type="term" value="P:axon development"/>
    <property type="evidence" value="ECO:0007669"/>
    <property type="project" value="TreeGrafter"/>
</dbReference>
<accession>H6V051</accession>
<reference evidence="2" key="1">
    <citation type="journal article" date="2012" name="Dev. Genes Evol.">
        <title>Morphological and molecular development of the eyes during embryogenesis of the freshwater planarian Schmidtea polychroa.</title>
        <authorList>
            <person name="Martin-Duran J.M."/>
            <person name="Monjo F."/>
            <person name="Romero R."/>
        </authorList>
    </citation>
    <scope>NUCLEOTIDE SEQUENCE</scope>
</reference>
<name>H6V051_SCHPL</name>
<evidence type="ECO:0000313" key="2">
    <source>
        <dbReference type="EMBL" id="AFB74470.1"/>
    </source>
</evidence>
<dbReference type="SUPFAM" id="SSF47459">
    <property type="entry name" value="HLH, helix-loop-helix DNA-binding domain"/>
    <property type="match status" value="1"/>
</dbReference>
<sequence>MFHLKLYKMANYCNSNKQPCQVSKSNPIKRTAANDRERKRMYCLNRAFDQLRDVVPYSSNQKKMSKFETLLMAQTYIETLVEMLEN</sequence>
<organism evidence="2">
    <name type="scientific">Schmidtea polychroa</name>
    <name type="common">Freshwater planarian flatworm</name>
    <name type="synonym">Dugesia polychroa</name>
    <dbReference type="NCBI Taxonomy" id="50054"/>
    <lineage>
        <taxon>Eukaryota</taxon>
        <taxon>Metazoa</taxon>
        <taxon>Spiralia</taxon>
        <taxon>Lophotrochozoa</taxon>
        <taxon>Platyhelminthes</taxon>
        <taxon>Rhabditophora</taxon>
        <taxon>Seriata</taxon>
        <taxon>Tricladida</taxon>
        <taxon>Continenticola</taxon>
        <taxon>Geoplanoidea</taxon>
        <taxon>Dugesiidae</taxon>
        <taxon>Schmidtea</taxon>
    </lineage>
</organism>
<dbReference type="SMART" id="SM00353">
    <property type="entry name" value="HLH"/>
    <property type="match status" value="1"/>
</dbReference>
<evidence type="ECO:0000259" key="1">
    <source>
        <dbReference type="PROSITE" id="PS50888"/>
    </source>
</evidence>
<proteinExistence type="evidence at transcript level"/>
<dbReference type="GO" id="GO:0000981">
    <property type="term" value="F:DNA-binding transcription factor activity, RNA polymerase II-specific"/>
    <property type="evidence" value="ECO:0007669"/>
    <property type="project" value="TreeGrafter"/>
</dbReference>
<dbReference type="AlphaFoldDB" id="H6V051"/>
<dbReference type="PANTHER" id="PTHR19290:SF82">
    <property type="entry name" value="TRANSCRIPTION FACTOR ATOH1"/>
    <property type="match status" value="1"/>
</dbReference>
<dbReference type="GO" id="GO:0045944">
    <property type="term" value="P:positive regulation of transcription by RNA polymerase II"/>
    <property type="evidence" value="ECO:0007669"/>
    <property type="project" value="TreeGrafter"/>
</dbReference>
<dbReference type="GO" id="GO:0070888">
    <property type="term" value="F:E-box binding"/>
    <property type="evidence" value="ECO:0007669"/>
    <property type="project" value="TreeGrafter"/>
</dbReference>
<dbReference type="InterPro" id="IPR011598">
    <property type="entry name" value="bHLH_dom"/>
</dbReference>
<dbReference type="GO" id="GO:0007423">
    <property type="term" value="P:sensory organ development"/>
    <property type="evidence" value="ECO:0007669"/>
    <property type="project" value="TreeGrafter"/>
</dbReference>
<dbReference type="GO" id="GO:0046983">
    <property type="term" value="F:protein dimerization activity"/>
    <property type="evidence" value="ECO:0007669"/>
    <property type="project" value="InterPro"/>
</dbReference>
<protein>
    <submittedName>
        <fullName evidence="2">Atonal</fullName>
    </submittedName>
</protein>
<feature type="domain" description="BHLH" evidence="1">
    <location>
        <begin position="28"/>
        <end position="80"/>
    </location>
</feature>
<dbReference type="PANTHER" id="PTHR19290">
    <property type="entry name" value="BASIC HELIX-LOOP-HELIX PROTEIN NEUROGENIN-RELATED"/>
    <property type="match status" value="1"/>
</dbReference>
<dbReference type="Gene3D" id="4.10.280.10">
    <property type="entry name" value="Helix-loop-helix DNA-binding domain"/>
    <property type="match status" value="1"/>
</dbReference>